<evidence type="ECO:0000313" key="1">
    <source>
        <dbReference type="EMBL" id="KAJ5111168.1"/>
    </source>
</evidence>
<dbReference type="InterPro" id="IPR029062">
    <property type="entry name" value="Class_I_gatase-like"/>
</dbReference>
<accession>A0A9W9G373</accession>
<dbReference type="Gene3D" id="3.40.50.880">
    <property type="match status" value="1"/>
</dbReference>
<dbReference type="AlphaFoldDB" id="A0A9W9G373"/>
<reference evidence="1" key="2">
    <citation type="journal article" date="2023" name="IMA Fungus">
        <title>Comparative genomic study of the Penicillium genus elucidates a diverse pangenome and 15 lateral gene transfer events.</title>
        <authorList>
            <person name="Petersen C."/>
            <person name="Sorensen T."/>
            <person name="Nielsen M.R."/>
            <person name="Sondergaard T.E."/>
            <person name="Sorensen J.L."/>
            <person name="Fitzpatrick D.A."/>
            <person name="Frisvad J.C."/>
            <person name="Nielsen K.L."/>
        </authorList>
    </citation>
    <scope>NUCLEOTIDE SEQUENCE</scope>
    <source>
        <strain evidence="1">IBT 30761</strain>
    </source>
</reference>
<comment type="caution">
    <text evidence="1">The sequence shown here is derived from an EMBL/GenBank/DDBJ whole genome shotgun (WGS) entry which is preliminary data.</text>
</comment>
<sequence>MYCRRMPDLSWVDSSELSHTTQLKHPEVYAKAGRHLASWFLVQLDVDNNGAFEANEYARSTQTPFLGIAYDMQNTVVELAHNVGNMPSAVSAEHYDSPGTVIYRVRVLGS</sequence>
<keyword evidence="2" id="KW-1185">Reference proteome</keyword>
<dbReference type="EMBL" id="JAPQKI010000002">
    <property type="protein sequence ID" value="KAJ5111168.1"/>
    <property type="molecule type" value="Genomic_DNA"/>
</dbReference>
<protein>
    <submittedName>
        <fullName evidence="1">CTP synthase</fullName>
    </submittedName>
</protein>
<evidence type="ECO:0000313" key="2">
    <source>
        <dbReference type="Proteomes" id="UP001149074"/>
    </source>
</evidence>
<dbReference type="Proteomes" id="UP001149074">
    <property type="component" value="Unassembled WGS sequence"/>
</dbReference>
<name>A0A9W9G373_9EURO</name>
<organism evidence="1 2">
    <name type="scientific">Penicillium argentinense</name>
    <dbReference type="NCBI Taxonomy" id="1131581"/>
    <lineage>
        <taxon>Eukaryota</taxon>
        <taxon>Fungi</taxon>
        <taxon>Dikarya</taxon>
        <taxon>Ascomycota</taxon>
        <taxon>Pezizomycotina</taxon>
        <taxon>Eurotiomycetes</taxon>
        <taxon>Eurotiomycetidae</taxon>
        <taxon>Eurotiales</taxon>
        <taxon>Aspergillaceae</taxon>
        <taxon>Penicillium</taxon>
    </lineage>
</organism>
<dbReference type="GeneID" id="81353176"/>
<gene>
    <name evidence="1" type="ORF">N7532_001703</name>
</gene>
<proteinExistence type="predicted"/>
<dbReference type="RefSeq" id="XP_056479238.1">
    <property type="nucleotide sequence ID" value="XM_056614197.1"/>
</dbReference>
<reference evidence="1" key="1">
    <citation type="submission" date="2022-11" db="EMBL/GenBank/DDBJ databases">
        <authorList>
            <person name="Petersen C."/>
        </authorList>
    </citation>
    <scope>NUCLEOTIDE SEQUENCE</scope>
    <source>
        <strain evidence="1">IBT 30761</strain>
    </source>
</reference>